<evidence type="ECO:0000313" key="8">
    <source>
        <dbReference type="Proteomes" id="UP001241603"/>
    </source>
</evidence>
<keyword evidence="4 5" id="KW-0472">Membrane</keyword>
<dbReference type="PANTHER" id="PTHR37422:SF13">
    <property type="entry name" value="LIPOPOLYSACCHARIDE BIOSYNTHESIS PROTEIN PA4999-RELATED"/>
    <property type="match status" value="1"/>
</dbReference>
<dbReference type="Proteomes" id="UP001241603">
    <property type="component" value="Unassembled WGS sequence"/>
</dbReference>
<reference evidence="7 8" key="1">
    <citation type="submission" date="2023-07" db="EMBL/GenBank/DDBJ databases">
        <title>Genomic Encyclopedia of Type Strains, Phase IV (KMG-IV): sequencing the most valuable type-strain genomes for metagenomic binning, comparative biology and taxonomic classification.</title>
        <authorList>
            <person name="Goeker M."/>
        </authorList>
    </citation>
    <scope>NUCLEOTIDE SEQUENCE [LARGE SCALE GENOMIC DNA]</scope>
    <source>
        <strain evidence="7 8">B6-8</strain>
    </source>
</reference>
<evidence type="ECO:0000256" key="3">
    <source>
        <dbReference type="ARBA" id="ARBA00022989"/>
    </source>
</evidence>
<sequence length="498" mass="53067">MQRGVLAGANGLFFVLICMVLAFAPVPIGSNRPFFWELNAAIIAVMAFVYLIRLGDEPGRLRISLGDLAWPGAALGVAMLWMVVQVIPLPSWLAPAIWSDAQGALGYPIGKTISLDPAATVHMLLNYAAYALLFFLVVQVCANEDRAHRLLQVVFWSIAVHAAIGIVLLMQFGDTLLFLPKWAYHGVATGFFVNRNSFATFLAFGLAIGAALLVDALAPSRRSGQNRPFHEVFRLDAMIGAIGGYGTGMAIIGSALLLTASRMGAVVGVIGMLMPVLMSMARSRGRRVVLGLLAVALLAIALGLVLLSGAQLTDRLGSLETEDDERWELFRQTLSMIASRPLIGFGGGTFEDAFPLFHQIQLSADVVWDRAHNLYLELWTDLGIFALAPIASVGLIMAKMRYALGSGRSWAAGAAALTVCMIAAVHSLVDFSLQIEAVTLIFVAVMGSGYAQGVSAEVRQMAKSHAAGGLKDHRSRRAAPILPISPAPFGNVGEAGSP</sequence>
<evidence type="ECO:0000256" key="2">
    <source>
        <dbReference type="ARBA" id="ARBA00022692"/>
    </source>
</evidence>
<evidence type="ECO:0000256" key="1">
    <source>
        <dbReference type="ARBA" id="ARBA00004141"/>
    </source>
</evidence>
<dbReference type="Pfam" id="PF04932">
    <property type="entry name" value="Wzy_C"/>
    <property type="match status" value="1"/>
</dbReference>
<feature type="transmembrane region" description="Helical" evidence="5">
    <location>
        <begin position="378"/>
        <end position="398"/>
    </location>
</feature>
<dbReference type="PANTHER" id="PTHR37422">
    <property type="entry name" value="TEICHURONIC ACID BIOSYNTHESIS PROTEIN TUAE"/>
    <property type="match status" value="1"/>
</dbReference>
<comment type="caution">
    <text evidence="7">The sequence shown here is derived from an EMBL/GenBank/DDBJ whole genome shotgun (WGS) entry which is preliminary data.</text>
</comment>
<dbReference type="InterPro" id="IPR007016">
    <property type="entry name" value="O-antigen_ligase-rel_domated"/>
</dbReference>
<gene>
    <name evidence="7" type="ORF">QO014_001073</name>
</gene>
<feature type="transmembrane region" description="Helical" evidence="5">
    <location>
        <begin position="198"/>
        <end position="218"/>
    </location>
</feature>
<feature type="transmembrane region" description="Helical" evidence="5">
    <location>
        <begin position="34"/>
        <end position="52"/>
    </location>
</feature>
<keyword evidence="7" id="KW-0436">Ligase</keyword>
<comment type="subcellular location">
    <subcellularLocation>
        <location evidence="1">Membrane</location>
        <topology evidence="1">Multi-pass membrane protein</topology>
    </subcellularLocation>
</comment>
<evidence type="ECO:0000259" key="6">
    <source>
        <dbReference type="Pfam" id="PF04932"/>
    </source>
</evidence>
<accession>A0ABU0H321</accession>
<feature type="transmembrane region" description="Helical" evidence="5">
    <location>
        <begin position="7"/>
        <end position="28"/>
    </location>
</feature>
<dbReference type="InterPro" id="IPR051533">
    <property type="entry name" value="WaaL-like"/>
</dbReference>
<dbReference type="EMBL" id="JAUSVO010000001">
    <property type="protein sequence ID" value="MDQ0436703.1"/>
    <property type="molecule type" value="Genomic_DNA"/>
</dbReference>
<feature type="transmembrane region" description="Helical" evidence="5">
    <location>
        <begin position="238"/>
        <end position="257"/>
    </location>
</feature>
<dbReference type="RefSeq" id="WP_266347591.1">
    <property type="nucleotide sequence ID" value="NZ_JAPKNG010000001.1"/>
</dbReference>
<feature type="transmembrane region" description="Helical" evidence="5">
    <location>
        <begin position="263"/>
        <end position="281"/>
    </location>
</feature>
<proteinExistence type="predicted"/>
<protein>
    <submittedName>
        <fullName evidence="7">O-antigen ligase</fullName>
    </submittedName>
</protein>
<feature type="transmembrane region" description="Helical" evidence="5">
    <location>
        <begin position="410"/>
        <end position="429"/>
    </location>
</feature>
<keyword evidence="8" id="KW-1185">Reference proteome</keyword>
<evidence type="ECO:0000256" key="4">
    <source>
        <dbReference type="ARBA" id="ARBA00023136"/>
    </source>
</evidence>
<organism evidence="7 8">
    <name type="scientific">Kaistia dalseonensis</name>
    <dbReference type="NCBI Taxonomy" id="410840"/>
    <lineage>
        <taxon>Bacteria</taxon>
        <taxon>Pseudomonadati</taxon>
        <taxon>Pseudomonadota</taxon>
        <taxon>Alphaproteobacteria</taxon>
        <taxon>Hyphomicrobiales</taxon>
        <taxon>Kaistiaceae</taxon>
        <taxon>Kaistia</taxon>
    </lineage>
</organism>
<evidence type="ECO:0000313" key="7">
    <source>
        <dbReference type="EMBL" id="MDQ0436703.1"/>
    </source>
</evidence>
<feature type="transmembrane region" description="Helical" evidence="5">
    <location>
        <begin position="150"/>
        <end position="172"/>
    </location>
</feature>
<evidence type="ECO:0000256" key="5">
    <source>
        <dbReference type="SAM" id="Phobius"/>
    </source>
</evidence>
<dbReference type="GO" id="GO:0016874">
    <property type="term" value="F:ligase activity"/>
    <property type="evidence" value="ECO:0007669"/>
    <property type="project" value="UniProtKB-KW"/>
</dbReference>
<feature type="transmembrane region" description="Helical" evidence="5">
    <location>
        <begin position="118"/>
        <end position="138"/>
    </location>
</feature>
<feature type="transmembrane region" description="Helical" evidence="5">
    <location>
        <begin position="288"/>
        <end position="310"/>
    </location>
</feature>
<feature type="transmembrane region" description="Helical" evidence="5">
    <location>
        <begin position="73"/>
        <end position="98"/>
    </location>
</feature>
<name>A0ABU0H321_9HYPH</name>
<keyword evidence="2 5" id="KW-0812">Transmembrane</keyword>
<feature type="domain" description="O-antigen ligase-related" evidence="6">
    <location>
        <begin position="249"/>
        <end position="388"/>
    </location>
</feature>
<feature type="transmembrane region" description="Helical" evidence="5">
    <location>
        <begin position="435"/>
        <end position="454"/>
    </location>
</feature>
<keyword evidence="3 5" id="KW-1133">Transmembrane helix</keyword>